<dbReference type="CDD" id="cd13537">
    <property type="entry name" value="PBP2_YvgL_like"/>
    <property type="match status" value="1"/>
</dbReference>
<dbReference type="GO" id="GO:0046872">
    <property type="term" value="F:metal ion binding"/>
    <property type="evidence" value="ECO:0007669"/>
    <property type="project" value="UniProtKB-KW"/>
</dbReference>
<dbReference type="SUPFAM" id="SSF53850">
    <property type="entry name" value="Periplasmic binding protein-like II"/>
    <property type="match status" value="1"/>
</dbReference>
<proteinExistence type="inferred from homology"/>
<protein>
    <submittedName>
        <fullName evidence="6">Molybdenum ABC transporter substrate-binding protein</fullName>
    </submittedName>
</protein>
<dbReference type="EMBL" id="JXRR01000008">
    <property type="protein sequence ID" value="KIL50860.1"/>
    <property type="molecule type" value="Genomic_DNA"/>
</dbReference>
<keyword evidence="2 5" id="KW-0500">Molybdenum</keyword>
<dbReference type="Proteomes" id="UP000031972">
    <property type="component" value="Unassembled WGS sequence"/>
</dbReference>
<evidence type="ECO:0000313" key="7">
    <source>
        <dbReference type="Proteomes" id="UP000031972"/>
    </source>
</evidence>
<name>A0A0C2RKU1_9BACL</name>
<dbReference type="AlphaFoldDB" id="A0A0C2RKU1"/>
<dbReference type="InterPro" id="IPR050682">
    <property type="entry name" value="ModA/WtpA"/>
</dbReference>
<gene>
    <name evidence="6" type="ORF">KR50_07410</name>
</gene>
<organism evidence="6 7">
    <name type="scientific">Jeotgalibacillus campisalis</name>
    <dbReference type="NCBI Taxonomy" id="220754"/>
    <lineage>
        <taxon>Bacteria</taxon>
        <taxon>Bacillati</taxon>
        <taxon>Bacillota</taxon>
        <taxon>Bacilli</taxon>
        <taxon>Bacillales</taxon>
        <taxon>Caryophanaceae</taxon>
        <taxon>Jeotgalibacillus</taxon>
    </lineage>
</organism>
<dbReference type="GO" id="GO:0030973">
    <property type="term" value="F:molybdate ion binding"/>
    <property type="evidence" value="ECO:0007669"/>
    <property type="project" value="UniProtKB-ARBA"/>
</dbReference>
<keyword evidence="3 5" id="KW-0479">Metal-binding</keyword>
<feature type="binding site" evidence="5">
    <location>
        <position position="188"/>
    </location>
    <ligand>
        <name>molybdate</name>
        <dbReference type="ChEBI" id="CHEBI:36264"/>
    </ligand>
</feature>
<sequence length="254" mass="27972">MLLLVFVVLVAAACSPETENQEKETVELTISAASSLQDALREIKTEFEKDYPYIKINYNLASSGTLQQQILQGAPVDVFLSAAAETFDPLVEEGLIDSDQSVDLLGNEIVLIVPKGTQSEFSSFDQIVYAERIAIGTPDSVPAGIYGKEVLENVSVWEKTESSLIFAKDVRQVLTYVETNNVDAGIVYKTDALRSDKVEVAAEADEEDHTPIVYPAGVVSSGNHPKEAALFYQYIQNDKSMDLFKEYGFKDLIK</sequence>
<feature type="binding site" evidence="5">
    <location>
        <position position="170"/>
    </location>
    <ligand>
        <name>molybdate</name>
        <dbReference type="ChEBI" id="CHEBI:36264"/>
    </ligand>
</feature>
<evidence type="ECO:0000256" key="5">
    <source>
        <dbReference type="PIRSR" id="PIRSR004846-1"/>
    </source>
</evidence>
<feature type="binding site" evidence="5">
    <location>
        <position position="63"/>
    </location>
    <ligand>
        <name>molybdate</name>
        <dbReference type="ChEBI" id="CHEBI:36264"/>
    </ligand>
</feature>
<dbReference type="GO" id="GO:0015689">
    <property type="term" value="P:molybdate ion transport"/>
    <property type="evidence" value="ECO:0007669"/>
    <property type="project" value="InterPro"/>
</dbReference>
<evidence type="ECO:0000256" key="1">
    <source>
        <dbReference type="ARBA" id="ARBA00009175"/>
    </source>
</evidence>
<evidence type="ECO:0000256" key="3">
    <source>
        <dbReference type="ARBA" id="ARBA00022723"/>
    </source>
</evidence>
<comment type="caution">
    <text evidence="6">The sequence shown here is derived from an EMBL/GenBank/DDBJ whole genome shotgun (WGS) entry which is preliminary data.</text>
</comment>
<dbReference type="GO" id="GO:1901359">
    <property type="term" value="F:tungstate binding"/>
    <property type="evidence" value="ECO:0007669"/>
    <property type="project" value="UniProtKB-ARBA"/>
</dbReference>
<keyword evidence="7" id="KW-1185">Reference proteome</keyword>
<dbReference type="PANTHER" id="PTHR30632">
    <property type="entry name" value="MOLYBDATE-BINDING PERIPLASMIC PROTEIN"/>
    <property type="match status" value="1"/>
</dbReference>
<comment type="similarity">
    <text evidence="1">Belongs to the bacterial solute-binding protein ModA family.</text>
</comment>
<dbReference type="Pfam" id="PF13531">
    <property type="entry name" value="SBP_bac_11"/>
    <property type="match status" value="1"/>
</dbReference>
<feature type="binding site" evidence="5">
    <location>
        <position position="143"/>
    </location>
    <ligand>
        <name>molybdate</name>
        <dbReference type="ChEBI" id="CHEBI:36264"/>
    </ligand>
</feature>
<evidence type="ECO:0000256" key="2">
    <source>
        <dbReference type="ARBA" id="ARBA00022505"/>
    </source>
</evidence>
<dbReference type="InterPro" id="IPR041879">
    <property type="entry name" value="YvgL-like_PBP2"/>
</dbReference>
<dbReference type="PANTHER" id="PTHR30632:SF0">
    <property type="entry name" value="SULFATE-BINDING PROTEIN"/>
    <property type="match status" value="1"/>
</dbReference>
<dbReference type="PATRIC" id="fig|220754.4.peg.760"/>
<evidence type="ECO:0000256" key="4">
    <source>
        <dbReference type="ARBA" id="ARBA00022729"/>
    </source>
</evidence>
<keyword evidence="4" id="KW-0732">Signal</keyword>
<evidence type="ECO:0000313" key="6">
    <source>
        <dbReference type="EMBL" id="KIL50860.1"/>
    </source>
</evidence>
<dbReference type="Gene3D" id="3.40.190.10">
    <property type="entry name" value="Periplasmic binding protein-like II"/>
    <property type="match status" value="2"/>
</dbReference>
<accession>A0A0C2RKU1</accession>
<reference evidence="6 7" key="1">
    <citation type="submission" date="2015-01" db="EMBL/GenBank/DDBJ databases">
        <title>Jeotgalibacillus campisalis genome sequencing.</title>
        <authorList>
            <person name="Goh K.M."/>
            <person name="Chan K.-G."/>
            <person name="Yaakop A.S."/>
            <person name="Ee R."/>
            <person name="Gan H.M."/>
            <person name="Chan C.S."/>
        </authorList>
    </citation>
    <scope>NUCLEOTIDE SEQUENCE [LARGE SCALE GENOMIC DNA]</scope>
    <source>
        <strain evidence="6 7">SF-57</strain>
    </source>
</reference>
<feature type="binding site" evidence="5">
    <location>
        <position position="35"/>
    </location>
    <ligand>
        <name>molybdate</name>
        <dbReference type="ChEBI" id="CHEBI:36264"/>
    </ligand>
</feature>
<dbReference type="NCBIfam" id="TIGR01256">
    <property type="entry name" value="modA"/>
    <property type="match status" value="1"/>
</dbReference>
<dbReference type="InterPro" id="IPR005950">
    <property type="entry name" value="ModA"/>
</dbReference>
<dbReference type="PIRSF" id="PIRSF004846">
    <property type="entry name" value="ModA"/>
    <property type="match status" value="1"/>
</dbReference>
<dbReference type="FunFam" id="3.40.190.10:FF:000035">
    <property type="entry name" value="Molybdate ABC transporter substrate-binding protein"/>
    <property type="match status" value="1"/>
</dbReference>